<dbReference type="Gene3D" id="3.30.560.10">
    <property type="entry name" value="Glucose Oxidase, domain 3"/>
    <property type="match status" value="1"/>
</dbReference>
<evidence type="ECO:0000256" key="9">
    <source>
        <dbReference type="RuleBase" id="RU003968"/>
    </source>
</evidence>
<evidence type="ECO:0000256" key="3">
    <source>
        <dbReference type="ARBA" id="ARBA00010790"/>
    </source>
</evidence>
<keyword evidence="6 8" id="KW-0560">Oxidoreductase</keyword>
<dbReference type="Gene3D" id="3.40.309.10">
    <property type="entry name" value="Aldehyde Dehydrogenase, Chain A, domain 2"/>
    <property type="match status" value="1"/>
</dbReference>
<dbReference type="SUPFAM" id="SSF53720">
    <property type="entry name" value="ALDH-like"/>
    <property type="match status" value="1"/>
</dbReference>
<dbReference type="PANTHER" id="PTHR11552:SF147">
    <property type="entry name" value="CHOLINE DEHYDROGENASE, MITOCHONDRIAL"/>
    <property type="match status" value="1"/>
</dbReference>
<evidence type="ECO:0000259" key="10">
    <source>
        <dbReference type="PROSITE" id="PS00623"/>
    </source>
</evidence>
<dbReference type="InterPro" id="IPR036188">
    <property type="entry name" value="FAD/NAD-bd_sf"/>
</dbReference>
<dbReference type="EMBL" id="KI209276">
    <property type="protein sequence ID" value="ERL96008.1"/>
    <property type="molecule type" value="Genomic_DNA"/>
</dbReference>
<proteinExistence type="inferred from homology"/>
<dbReference type="InterPro" id="IPR012132">
    <property type="entry name" value="GMC_OxRdtase"/>
</dbReference>
<dbReference type="InterPro" id="IPR000172">
    <property type="entry name" value="GMC_OxRdtase_N"/>
</dbReference>
<dbReference type="AlphaFoldDB" id="U4UU00"/>
<evidence type="ECO:0000256" key="5">
    <source>
        <dbReference type="ARBA" id="ARBA00022827"/>
    </source>
</evidence>
<dbReference type="Gene3D" id="3.50.50.60">
    <property type="entry name" value="FAD/NAD(P)-binding domain"/>
    <property type="match status" value="1"/>
</dbReference>
<dbReference type="CDD" id="cd07112">
    <property type="entry name" value="ALDH_GABALDH-PuuC"/>
    <property type="match status" value="1"/>
</dbReference>
<evidence type="ECO:0000256" key="2">
    <source>
        <dbReference type="ARBA" id="ARBA00009986"/>
    </source>
</evidence>
<dbReference type="InterPro" id="IPR029510">
    <property type="entry name" value="Ald_DH_CS_GLU"/>
</dbReference>
<protein>
    <recommendedName>
        <fullName evidence="10 11">Glucose-methanol-choline oxidoreductase N-terminal domain-containing protein</fullName>
    </recommendedName>
</protein>
<gene>
    <name evidence="12" type="ORF">D910_00794</name>
</gene>
<evidence type="ECO:0000256" key="7">
    <source>
        <dbReference type="PROSITE-ProRule" id="PRU10007"/>
    </source>
</evidence>
<dbReference type="PROSITE" id="PS00623">
    <property type="entry name" value="GMC_OXRED_1"/>
    <property type="match status" value="1"/>
</dbReference>
<dbReference type="PROSITE" id="PS00624">
    <property type="entry name" value="GMC_OXRED_2"/>
    <property type="match status" value="1"/>
</dbReference>
<dbReference type="Pfam" id="PF00171">
    <property type="entry name" value="Aldedh"/>
    <property type="match status" value="1"/>
</dbReference>
<dbReference type="Pfam" id="PF05199">
    <property type="entry name" value="GMC_oxred_C"/>
    <property type="match status" value="1"/>
</dbReference>
<evidence type="ECO:0000256" key="4">
    <source>
        <dbReference type="ARBA" id="ARBA00022630"/>
    </source>
</evidence>
<dbReference type="PANTHER" id="PTHR11552">
    <property type="entry name" value="GLUCOSE-METHANOL-CHOLINE GMC OXIDOREDUCTASE"/>
    <property type="match status" value="1"/>
</dbReference>
<dbReference type="InterPro" id="IPR016163">
    <property type="entry name" value="Ald_DH_C"/>
</dbReference>
<evidence type="ECO:0000256" key="8">
    <source>
        <dbReference type="RuleBase" id="RU003345"/>
    </source>
</evidence>
<evidence type="ECO:0000313" key="13">
    <source>
        <dbReference type="Proteomes" id="UP000030742"/>
    </source>
</evidence>
<dbReference type="InterPro" id="IPR007867">
    <property type="entry name" value="GMC_OxRtase_C"/>
</dbReference>
<comment type="cofactor">
    <cofactor evidence="1">
        <name>FAD</name>
        <dbReference type="ChEBI" id="CHEBI:57692"/>
    </cofactor>
</comment>
<dbReference type="GO" id="GO:0016614">
    <property type="term" value="F:oxidoreductase activity, acting on CH-OH group of donors"/>
    <property type="evidence" value="ECO:0007669"/>
    <property type="project" value="InterPro"/>
</dbReference>
<keyword evidence="4 9" id="KW-0285">Flavoprotein</keyword>
<evidence type="ECO:0000256" key="1">
    <source>
        <dbReference type="ARBA" id="ARBA00001974"/>
    </source>
</evidence>
<organism evidence="12 13">
    <name type="scientific">Dendroctonus ponderosae</name>
    <name type="common">Mountain pine beetle</name>
    <dbReference type="NCBI Taxonomy" id="77166"/>
    <lineage>
        <taxon>Eukaryota</taxon>
        <taxon>Metazoa</taxon>
        <taxon>Ecdysozoa</taxon>
        <taxon>Arthropoda</taxon>
        <taxon>Hexapoda</taxon>
        <taxon>Insecta</taxon>
        <taxon>Pterygota</taxon>
        <taxon>Neoptera</taxon>
        <taxon>Endopterygota</taxon>
        <taxon>Coleoptera</taxon>
        <taxon>Polyphaga</taxon>
        <taxon>Cucujiformia</taxon>
        <taxon>Curculionidae</taxon>
        <taxon>Scolytinae</taxon>
        <taxon>Dendroctonus</taxon>
    </lineage>
</organism>
<dbReference type="Proteomes" id="UP000030742">
    <property type="component" value="Unassembled WGS sequence"/>
</dbReference>
<accession>U4UU00</accession>
<comment type="similarity">
    <text evidence="2 8">Belongs to the aldehyde dehydrogenase family.</text>
</comment>
<dbReference type="Pfam" id="PF00732">
    <property type="entry name" value="GMC_oxred_N"/>
    <property type="match status" value="1"/>
</dbReference>
<dbReference type="OrthoDB" id="310895at2759"/>
<evidence type="ECO:0000313" key="12">
    <source>
        <dbReference type="EMBL" id="ERL96008.1"/>
    </source>
</evidence>
<feature type="domain" description="Glucose-methanol-choline oxidoreductase N-terminal" evidence="10">
    <location>
        <begin position="84"/>
        <end position="107"/>
    </location>
</feature>
<feature type="domain" description="Glucose-methanol-choline oxidoreductase N-terminal" evidence="11">
    <location>
        <begin position="260"/>
        <end position="274"/>
    </location>
</feature>
<dbReference type="PROSITE" id="PS00687">
    <property type="entry name" value="ALDEHYDE_DEHYDR_GLU"/>
    <property type="match status" value="1"/>
</dbReference>
<dbReference type="SUPFAM" id="SSF54373">
    <property type="entry name" value="FAD-linked reductases, C-terminal domain"/>
    <property type="match status" value="1"/>
</dbReference>
<reference evidence="12 13" key="1">
    <citation type="journal article" date="2013" name="Genome Biol.">
        <title>Draft genome of the mountain pine beetle, Dendroctonus ponderosae Hopkins, a major forest pest.</title>
        <authorList>
            <person name="Keeling C.I."/>
            <person name="Yuen M.M."/>
            <person name="Liao N.Y."/>
            <person name="Docking T.R."/>
            <person name="Chan S.K."/>
            <person name="Taylor G.A."/>
            <person name="Palmquist D.L."/>
            <person name="Jackman S.D."/>
            <person name="Nguyen A."/>
            <person name="Li M."/>
            <person name="Henderson H."/>
            <person name="Janes J.K."/>
            <person name="Zhao Y."/>
            <person name="Pandoh P."/>
            <person name="Moore R."/>
            <person name="Sperling F.A."/>
            <person name="Huber D.P."/>
            <person name="Birol I."/>
            <person name="Jones S.J."/>
            <person name="Bohlmann J."/>
        </authorList>
    </citation>
    <scope>NUCLEOTIDE SEQUENCE</scope>
</reference>
<feature type="active site" evidence="7">
    <location>
        <position position="797"/>
    </location>
</feature>
<dbReference type="InterPro" id="IPR016161">
    <property type="entry name" value="Ald_DH/histidinol_DH"/>
</dbReference>
<dbReference type="FunFam" id="3.40.309.10:FF:000012">
    <property type="entry name" value="Betaine aldehyde dehydrogenase"/>
    <property type="match status" value="1"/>
</dbReference>
<sequence>MKETNQYDYIVIGGGSSGSVLAARLSERKDLKVCLIEAGSRDDTPRIHTPSGTITLYKSKKFSWNFYSAPQTHLGGRQLHVPRGKALGGSSSMNSMIYIRGLPSDYDRWRDEAGCEGWGWDDVLPWFKRSENNQLMQNPAFHGFNGELDVTAPRDANPISSVFINAGRGAGLPENRDFNDANINGVGIYNVTQKDGRRLSSYRAFLHPHLGRSNLHVMTDCEVQDLIISDNMVKGVRVRMGESQEQLSLMVKKDVILCAGTISSPHILMKSGIGSRDALTKAGVQVVLELPGVGKNLQDHLDGLVTVRSKSPLTLGFSLNAWQPLLTSPVKYLFRKKGWLTTNYVEAGGFACTPLSQSDPDIQFHFVPGYRSHRGRLFEWGHGYAVHVCVLRPKSKGALTLDADGKVVIDFNFLSDKADADVLVEGIKYARRILAQDAFAPYRGKEMLPGDHVRTDAELQQHVRDFCATVFHPVGTCKMGHDALSVVDPGTLKVHGMQNLRVADVSIMPNLISGNTNAPAIMIGERAASMILNDSAALQPQIIKEKHFISHSFIDGKPYTALSGQVFKTVNPATNKVLAEVTACQAEDIDVAVASARKAFASGIWSSASTQQRKAVLQRLSCLILQHREELALLESASMGKPVNDALNIDVAGAAGVFTWYAESIDKLYDEVAPTPCGSLATITREPIGVVAAIVPWNFPLDIASWKLAPALAAGNSVILKPSENSPFTAIRLAELANEAGLPAGVLNVVTGLGTETGTALGLHDDIDVITFTGSTAVGKAFMQYSAQSNLKQVWLECGGKSANLIFSDCKDLDLAAEKAAFGICFNQGEVCSANSRLLVERCIYNLFIEKLTEKLAEWKPGNPLDPQTRMGAMVSSAHKDKVLAFITCAQQEGAQLLTGGQETQIDGVGNYVLPTLLGSVSENMSVWKDEVFGPVLAVSVFDEEEEAINLANNHIYALAASVWSDDLNRAHRVARRLNAGTVSVNTVDALGVSVPFGGNKQSGFGRDLSLHAFDKFTQLKTTWFQFSGS</sequence>
<evidence type="ECO:0000259" key="11">
    <source>
        <dbReference type="PROSITE" id="PS00624"/>
    </source>
</evidence>
<dbReference type="FunFam" id="3.40.605.10:FF:000001">
    <property type="entry name" value="Aldehyde dehydrogenase 1"/>
    <property type="match status" value="1"/>
</dbReference>
<dbReference type="Gene3D" id="3.40.605.10">
    <property type="entry name" value="Aldehyde Dehydrogenase, Chain A, domain 1"/>
    <property type="match status" value="1"/>
</dbReference>
<name>U4UU00_DENPD</name>
<evidence type="ECO:0000256" key="6">
    <source>
        <dbReference type="ARBA" id="ARBA00023002"/>
    </source>
</evidence>
<dbReference type="GO" id="GO:0016620">
    <property type="term" value="F:oxidoreductase activity, acting on the aldehyde or oxo group of donors, NAD or NADP as acceptor"/>
    <property type="evidence" value="ECO:0007669"/>
    <property type="project" value="InterPro"/>
</dbReference>
<dbReference type="STRING" id="77166.U4UU00"/>
<dbReference type="GO" id="GO:0050660">
    <property type="term" value="F:flavin adenine dinucleotide binding"/>
    <property type="evidence" value="ECO:0007669"/>
    <property type="project" value="InterPro"/>
</dbReference>
<dbReference type="SUPFAM" id="SSF51905">
    <property type="entry name" value="FAD/NAD(P)-binding domain"/>
    <property type="match status" value="1"/>
</dbReference>
<dbReference type="InterPro" id="IPR016162">
    <property type="entry name" value="Ald_DH_N"/>
</dbReference>
<comment type="similarity">
    <text evidence="3 9">Belongs to the GMC oxidoreductase family.</text>
</comment>
<keyword evidence="5 9" id="KW-0274">FAD</keyword>
<dbReference type="InterPro" id="IPR015590">
    <property type="entry name" value="Aldehyde_DH_dom"/>
</dbReference>